<reference evidence="1 2" key="1">
    <citation type="submission" date="2016-11" db="EMBL/GenBank/DDBJ databases">
        <title>Whole Genome Sequence of Listeria newyorkensis.</title>
        <authorList>
            <person name="Frink S."/>
            <person name="Morales C."/>
            <person name="Kiang D."/>
        </authorList>
    </citation>
    <scope>NUCLEOTIDE SEQUENCE [LARGE SCALE GENOMIC DNA]</scope>
    <source>
        <strain evidence="1 2">F1604011-044</strain>
    </source>
</reference>
<comment type="caution">
    <text evidence="1">The sequence shown here is derived from an EMBL/GenBank/DDBJ whole genome shotgun (WGS) entry which is preliminary data.</text>
</comment>
<evidence type="ECO:0008006" key="3">
    <source>
        <dbReference type="Google" id="ProtNLM"/>
    </source>
</evidence>
<protein>
    <recommendedName>
        <fullName evidence="3">Phage protein</fullName>
    </recommendedName>
</protein>
<name>A0ABX4XK03_9LIST</name>
<organism evidence="1 2">
    <name type="scientific">Listeria newyorkensis</name>
    <dbReference type="NCBI Taxonomy" id="1497681"/>
    <lineage>
        <taxon>Bacteria</taxon>
        <taxon>Bacillati</taxon>
        <taxon>Bacillota</taxon>
        <taxon>Bacilli</taxon>
        <taxon>Bacillales</taxon>
        <taxon>Listeriaceae</taxon>
        <taxon>Listeria</taxon>
    </lineage>
</organism>
<accession>A0ABX4XK03</accession>
<dbReference type="RefSeq" id="WP_036089953.1">
    <property type="nucleotide sequence ID" value="NZ_JNFB01000008.1"/>
</dbReference>
<dbReference type="EMBL" id="MPDH01000020">
    <property type="protein sequence ID" value="PNP88950.1"/>
    <property type="molecule type" value="Genomic_DNA"/>
</dbReference>
<keyword evidence="2" id="KW-1185">Reference proteome</keyword>
<dbReference type="Proteomes" id="UP000236500">
    <property type="component" value="Unassembled WGS sequence"/>
</dbReference>
<evidence type="ECO:0000313" key="1">
    <source>
        <dbReference type="EMBL" id="PNP88950.1"/>
    </source>
</evidence>
<sequence length="73" mass="8398">MPEKMEKREYEEYKKRIRAAYNAIVTLIDVDAGDKDYGDKQLDYMEMHDELSNALDGLSNASLNLAVLKEEQA</sequence>
<gene>
    <name evidence="1" type="ORF">BMT55_13850</name>
</gene>
<proteinExistence type="predicted"/>
<evidence type="ECO:0000313" key="2">
    <source>
        <dbReference type="Proteomes" id="UP000236500"/>
    </source>
</evidence>